<name>A0A0D1JUG2_9LACO</name>
<comment type="similarity">
    <text evidence="2">Belongs to the bacterial solute-binding protein 5 family.</text>
</comment>
<dbReference type="GO" id="GO:0015833">
    <property type="term" value="P:peptide transport"/>
    <property type="evidence" value="ECO:0007669"/>
    <property type="project" value="TreeGrafter"/>
</dbReference>
<dbReference type="GO" id="GO:0030313">
    <property type="term" value="C:cell envelope"/>
    <property type="evidence" value="ECO:0007669"/>
    <property type="project" value="UniProtKB-SubCell"/>
</dbReference>
<comment type="subcellular location">
    <subcellularLocation>
        <location evidence="1">Cell envelope</location>
    </subcellularLocation>
</comment>
<evidence type="ECO:0000313" key="7">
    <source>
        <dbReference type="Proteomes" id="UP000032289"/>
    </source>
</evidence>
<keyword evidence="3" id="KW-0813">Transport</keyword>
<dbReference type="Pfam" id="PF00496">
    <property type="entry name" value="SBP_bac_5"/>
    <property type="match status" value="1"/>
</dbReference>
<organism evidence="6 7">
    <name type="scientific">Weissella cibaria</name>
    <dbReference type="NCBI Taxonomy" id="137591"/>
    <lineage>
        <taxon>Bacteria</taxon>
        <taxon>Bacillati</taxon>
        <taxon>Bacillota</taxon>
        <taxon>Bacilli</taxon>
        <taxon>Lactobacillales</taxon>
        <taxon>Lactobacillaceae</taxon>
        <taxon>Weissella</taxon>
    </lineage>
</organism>
<evidence type="ECO:0000256" key="1">
    <source>
        <dbReference type="ARBA" id="ARBA00004196"/>
    </source>
</evidence>
<accession>A0A0D1JUG2</accession>
<dbReference type="PANTHER" id="PTHR30290:SF10">
    <property type="entry name" value="PERIPLASMIC OLIGOPEPTIDE-BINDING PROTEIN-RELATED"/>
    <property type="match status" value="1"/>
</dbReference>
<reference evidence="6 7" key="1">
    <citation type="journal article" date="2015" name="Microbiology (Mosc.)">
        <title>Genomics of the Weissella cibaria species with an examination of its metabolic traits.</title>
        <authorList>
            <person name="Lynch K.M."/>
            <person name="Lucid A."/>
            <person name="Arendt E.K."/>
            <person name="Sleator R.D."/>
            <person name="Lucey B."/>
            <person name="Coffey A."/>
        </authorList>
    </citation>
    <scope>NUCLEOTIDE SEQUENCE [LARGE SCALE GENOMIC DNA]</scope>
    <source>
        <strain evidence="6 7">AB3b</strain>
    </source>
</reference>
<dbReference type="InterPro" id="IPR039424">
    <property type="entry name" value="SBP_5"/>
</dbReference>
<feature type="domain" description="Solute-binding protein family 5" evidence="5">
    <location>
        <begin position="9"/>
        <end position="249"/>
    </location>
</feature>
<dbReference type="EMBL" id="JWHT01000023">
    <property type="protein sequence ID" value="KIU24883.1"/>
    <property type="molecule type" value="Genomic_DNA"/>
</dbReference>
<dbReference type="InterPro" id="IPR000914">
    <property type="entry name" value="SBP_5_dom"/>
</dbReference>
<dbReference type="Gene3D" id="3.40.190.10">
    <property type="entry name" value="Periplasmic binding protein-like II"/>
    <property type="match status" value="1"/>
</dbReference>
<evidence type="ECO:0000256" key="3">
    <source>
        <dbReference type="ARBA" id="ARBA00022448"/>
    </source>
</evidence>
<evidence type="ECO:0000256" key="4">
    <source>
        <dbReference type="ARBA" id="ARBA00022729"/>
    </source>
</evidence>
<dbReference type="Gene3D" id="3.10.105.10">
    <property type="entry name" value="Dipeptide-binding Protein, Domain 3"/>
    <property type="match status" value="1"/>
</dbReference>
<proteinExistence type="inferred from homology"/>
<dbReference type="PANTHER" id="PTHR30290">
    <property type="entry name" value="PERIPLASMIC BINDING COMPONENT OF ABC TRANSPORTER"/>
    <property type="match status" value="1"/>
</dbReference>
<dbReference type="AlphaFoldDB" id="A0A0D1JUG2"/>
<sequence>MKGWNGSSNSYELVKNPNYWDAKSVKTPKITVQTVKDQNTGYNLYKQGKVDFTTLSSDQVRASQKRSDYKVIPTAATRYLELNERRVPAFKNAKVRQAISYAINRDQLANHVLRGTATPAKTFTATRLAKVPGTTEDFAKDAQVKGAIAYNEAKAKSLFKAGLQETGTSKLNLQVLTDDSDASKNTAEFLQSQLQKLPGLKISVKEVPAKQRIALTTGSRKFDIAISNWMADYADPSTFLDLYTSDSSFNDGGWSSATFDAAEKAAKTTDANDDSKRFADYKTAEQTI</sequence>
<dbReference type="PATRIC" id="fig|137591.24.peg.932"/>
<protein>
    <submittedName>
        <fullName evidence="6">DppE_3 protein</fullName>
    </submittedName>
</protein>
<gene>
    <name evidence="6" type="primary">dppE_3</name>
    <name evidence="6" type="ORF">ab3b_00950</name>
</gene>
<evidence type="ECO:0000259" key="5">
    <source>
        <dbReference type="Pfam" id="PF00496"/>
    </source>
</evidence>
<dbReference type="CDD" id="cd08504">
    <property type="entry name" value="PBP2_OppA"/>
    <property type="match status" value="1"/>
</dbReference>
<dbReference type="Proteomes" id="UP000032289">
    <property type="component" value="Unassembled WGS sequence"/>
</dbReference>
<keyword evidence="4" id="KW-0732">Signal</keyword>
<comment type="caution">
    <text evidence="6">The sequence shown here is derived from an EMBL/GenBank/DDBJ whole genome shotgun (WGS) entry which is preliminary data.</text>
</comment>
<dbReference type="SUPFAM" id="SSF53850">
    <property type="entry name" value="Periplasmic binding protein-like II"/>
    <property type="match status" value="1"/>
</dbReference>
<evidence type="ECO:0000313" key="6">
    <source>
        <dbReference type="EMBL" id="KIU24883.1"/>
    </source>
</evidence>
<dbReference type="GO" id="GO:1904680">
    <property type="term" value="F:peptide transmembrane transporter activity"/>
    <property type="evidence" value="ECO:0007669"/>
    <property type="project" value="TreeGrafter"/>
</dbReference>
<evidence type="ECO:0000256" key="2">
    <source>
        <dbReference type="ARBA" id="ARBA00005695"/>
    </source>
</evidence>